<comment type="similarity">
    <text evidence="1">Belongs to the cullin family.</text>
</comment>
<sequence>KPRLPENYQEVTWEKLSEAVVAIQTSRPIQYSLEDLYQAVQNMCNHNMSSVTYTNLTTYYANMVTHSHYTSCAWQRVIETSFTNGSEAFLRHFNPNSSMANYEQGTRKRLKKSWRDCLTRSWSCFDLYMAKTSLKRSTRRY</sequence>
<organism evidence="3 4">
    <name type="scientific">Nesidiocoris tenuis</name>
    <dbReference type="NCBI Taxonomy" id="355587"/>
    <lineage>
        <taxon>Eukaryota</taxon>
        <taxon>Metazoa</taxon>
        <taxon>Ecdysozoa</taxon>
        <taxon>Arthropoda</taxon>
        <taxon>Hexapoda</taxon>
        <taxon>Insecta</taxon>
        <taxon>Pterygota</taxon>
        <taxon>Neoptera</taxon>
        <taxon>Paraneoptera</taxon>
        <taxon>Hemiptera</taxon>
        <taxon>Heteroptera</taxon>
        <taxon>Panheteroptera</taxon>
        <taxon>Cimicomorpha</taxon>
        <taxon>Miridae</taxon>
        <taxon>Dicyphina</taxon>
        <taxon>Nesidiocoris</taxon>
    </lineage>
</organism>
<accession>A0A6H5HKB4</accession>
<dbReference type="AlphaFoldDB" id="A0A6H5HKB4"/>
<dbReference type="Proteomes" id="UP000479000">
    <property type="component" value="Unassembled WGS sequence"/>
</dbReference>
<evidence type="ECO:0000313" key="3">
    <source>
        <dbReference type="EMBL" id="CAB0018662.1"/>
    </source>
</evidence>
<feature type="non-terminal residue" evidence="3">
    <location>
        <position position="1"/>
    </location>
</feature>
<dbReference type="InterPro" id="IPR016159">
    <property type="entry name" value="Cullin_repeat-like_dom_sf"/>
</dbReference>
<dbReference type="EMBL" id="CADCXU010033090">
    <property type="protein sequence ID" value="CAB0018662.1"/>
    <property type="molecule type" value="Genomic_DNA"/>
</dbReference>
<dbReference type="OrthoDB" id="27073at2759"/>
<evidence type="ECO:0000256" key="1">
    <source>
        <dbReference type="ARBA" id="ARBA00006019"/>
    </source>
</evidence>
<keyword evidence="4" id="KW-1185">Reference proteome</keyword>
<dbReference type="Pfam" id="PF00888">
    <property type="entry name" value="Cullin"/>
    <property type="match status" value="1"/>
</dbReference>
<evidence type="ECO:0000313" key="4">
    <source>
        <dbReference type="Proteomes" id="UP000479000"/>
    </source>
</evidence>
<dbReference type="InterPro" id="IPR001373">
    <property type="entry name" value="Cullin_N"/>
</dbReference>
<feature type="domain" description="Cullin N-terminal" evidence="2">
    <location>
        <begin position="13"/>
        <end position="86"/>
    </location>
</feature>
<proteinExistence type="inferred from homology"/>
<protein>
    <recommendedName>
        <fullName evidence="2">Cullin N-terminal domain-containing protein</fullName>
    </recommendedName>
</protein>
<evidence type="ECO:0000259" key="2">
    <source>
        <dbReference type="Pfam" id="PF00888"/>
    </source>
</evidence>
<reference evidence="3 4" key="1">
    <citation type="submission" date="2020-02" db="EMBL/GenBank/DDBJ databases">
        <authorList>
            <person name="Ferguson B K."/>
        </authorList>
    </citation>
    <scope>NUCLEOTIDE SEQUENCE [LARGE SCALE GENOMIC DNA]</scope>
</reference>
<name>A0A6H5HKB4_9HEMI</name>
<dbReference type="SUPFAM" id="SSF74788">
    <property type="entry name" value="Cullin repeat-like"/>
    <property type="match status" value="1"/>
</dbReference>
<dbReference type="Gene3D" id="1.20.1310.10">
    <property type="entry name" value="Cullin Repeats"/>
    <property type="match status" value="1"/>
</dbReference>
<gene>
    <name evidence="3" type="ORF">NTEN_LOCUS22464</name>
</gene>